<evidence type="ECO:0000256" key="2">
    <source>
        <dbReference type="ARBA" id="ARBA00007577"/>
    </source>
</evidence>
<comment type="subcellular location">
    <subcellularLocation>
        <location evidence="1">Membrane</location>
        <topology evidence="1">Multi-pass membrane protein</topology>
    </subcellularLocation>
</comment>
<feature type="transmembrane region" description="Helical" evidence="11">
    <location>
        <begin position="1663"/>
        <end position="1683"/>
    </location>
</feature>
<dbReference type="GO" id="GO:0016887">
    <property type="term" value="F:ATP hydrolysis activity"/>
    <property type="evidence" value="ECO:0007669"/>
    <property type="project" value="InterPro"/>
</dbReference>
<dbReference type="SUPFAM" id="SSF90123">
    <property type="entry name" value="ABC transporter transmembrane region"/>
    <property type="match status" value="2"/>
</dbReference>
<dbReference type="GO" id="GO:0004930">
    <property type="term" value="F:G protein-coupled receptor activity"/>
    <property type="evidence" value="ECO:0007669"/>
    <property type="project" value="InterPro"/>
</dbReference>
<dbReference type="Proteomes" id="UP000827892">
    <property type="component" value="Chromosome II"/>
</dbReference>
<dbReference type="Gene3D" id="1.10.510.10">
    <property type="entry name" value="Transferase(Phosphotransferase) domain 1"/>
    <property type="match status" value="1"/>
</dbReference>
<feature type="coiled-coil region" evidence="9">
    <location>
        <begin position="204"/>
        <end position="231"/>
    </location>
</feature>
<dbReference type="GO" id="GO:0140359">
    <property type="term" value="F:ABC-type transporter activity"/>
    <property type="evidence" value="ECO:0007669"/>
    <property type="project" value="InterPro"/>
</dbReference>
<feature type="transmembrane region" description="Helical" evidence="11">
    <location>
        <begin position="279"/>
        <end position="297"/>
    </location>
</feature>
<dbReference type="PROSITE" id="PS50929">
    <property type="entry name" value="ABC_TM1F"/>
    <property type="match status" value="2"/>
</dbReference>
<keyword evidence="8 11" id="KW-0472">Membrane</keyword>
<dbReference type="InterPro" id="IPR039421">
    <property type="entry name" value="Type_1_exporter"/>
</dbReference>
<evidence type="ECO:0000256" key="9">
    <source>
        <dbReference type="SAM" id="Coils"/>
    </source>
</evidence>
<evidence type="ECO:0000256" key="3">
    <source>
        <dbReference type="ARBA" id="ARBA00022692"/>
    </source>
</evidence>
<evidence type="ECO:0000259" key="12">
    <source>
        <dbReference type="PROSITE" id="PS50893"/>
    </source>
</evidence>
<feature type="transmembrane region" description="Helical" evidence="11">
    <location>
        <begin position="1713"/>
        <end position="1732"/>
    </location>
</feature>
<feature type="domain" description="ABC transporter" evidence="12">
    <location>
        <begin position="998"/>
        <end position="1232"/>
    </location>
</feature>
<feature type="domain" description="ABC transmembrane type-1" evidence="13">
    <location>
        <begin position="46"/>
        <end position="333"/>
    </location>
</feature>
<feature type="transmembrane region" description="Helical" evidence="11">
    <location>
        <begin position="42"/>
        <end position="65"/>
    </location>
</feature>
<accession>A0AAE9DI31</accession>
<dbReference type="GO" id="GO:0007606">
    <property type="term" value="P:sensory perception of chemical stimulus"/>
    <property type="evidence" value="ECO:0007669"/>
    <property type="project" value="InterPro"/>
</dbReference>
<dbReference type="InterPro" id="IPR003439">
    <property type="entry name" value="ABC_transporter-like_ATP-bd"/>
</dbReference>
<feature type="transmembrane region" description="Helical" evidence="11">
    <location>
        <begin position="821"/>
        <end position="840"/>
    </location>
</feature>
<evidence type="ECO:0000256" key="11">
    <source>
        <dbReference type="SAM" id="Phobius"/>
    </source>
</evidence>
<dbReference type="CDD" id="cd03249">
    <property type="entry name" value="ABC_MTABC3_MDL1_MDL2"/>
    <property type="match status" value="2"/>
</dbReference>
<dbReference type="Gene3D" id="1.20.1560.10">
    <property type="entry name" value="ABC transporter type 1, transmembrane domain"/>
    <property type="match status" value="2"/>
</dbReference>
<feature type="transmembrane region" description="Helical" evidence="11">
    <location>
        <begin position="1539"/>
        <end position="1559"/>
    </location>
</feature>
<dbReference type="Pfam" id="PF00664">
    <property type="entry name" value="ABC_membrane"/>
    <property type="match status" value="2"/>
</dbReference>
<dbReference type="PANTHER" id="PTHR43394">
    <property type="entry name" value="ATP-DEPENDENT PERMEASE MDL1, MITOCHONDRIAL"/>
    <property type="match status" value="1"/>
</dbReference>
<evidence type="ECO:0000256" key="7">
    <source>
        <dbReference type="ARBA" id="ARBA00022989"/>
    </source>
</evidence>
<feature type="region of interest" description="Disordered" evidence="10">
    <location>
        <begin position="611"/>
        <end position="656"/>
    </location>
</feature>
<keyword evidence="6" id="KW-0067">ATP-binding</keyword>
<feature type="compositionally biased region" description="Polar residues" evidence="10">
    <location>
        <begin position="624"/>
        <end position="656"/>
    </location>
</feature>
<comment type="similarity">
    <text evidence="2">Belongs to the ABC transporter superfamily. ABCB family. Multidrug resistance exporter (TC 3.A.1.201) subfamily.</text>
</comment>
<evidence type="ECO:0000256" key="1">
    <source>
        <dbReference type="ARBA" id="ARBA00004141"/>
    </source>
</evidence>
<dbReference type="SMART" id="SM00382">
    <property type="entry name" value="AAA"/>
    <property type="match status" value="2"/>
</dbReference>
<evidence type="ECO:0000256" key="4">
    <source>
        <dbReference type="ARBA" id="ARBA00022737"/>
    </source>
</evidence>
<keyword evidence="9" id="KW-0175">Coiled coil</keyword>
<dbReference type="EMBL" id="CP090892">
    <property type="protein sequence ID" value="ULU04428.1"/>
    <property type="molecule type" value="Genomic_DNA"/>
</dbReference>
<dbReference type="GO" id="GO:0016020">
    <property type="term" value="C:membrane"/>
    <property type="evidence" value="ECO:0007669"/>
    <property type="project" value="UniProtKB-SubCell"/>
</dbReference>
<dbReference type="PANTHER" id="PTHR43394:SF27">
    <property type="entry name" value="ATP-DEPENDENT TRANSLOCASE ABCB1-LIKE"/>
    <property type="match status" value="1"/>
</dbReference>
<dbReference type="GO" id="GO:0009636">
    <property type="term" value="P:response to toxic substance"/>
    <property type="evidence" value="ECO:0007669"/>
    <property type="project" value="UniProtKB-ARBA"/>
</dbReference>
<feature type="transmembrane region" description="Helical" evidence="11">
    <location>
        <begin position="913"/>
        <end position="933"/>
    </location>
</feature>
<dbReference type="GO" id="GO:0005524">
    <property type="term" value="F:ATP binding"/>
    <property type="evidence" value="ECO:0007669"/>
    <property type="project" value="UniProtKB-KW"/>
</dbReference>
<dbReference type="SUPFAM" id="SSF52540">
    <property type="entry name" value="P-loop containing nucleoside triphosphate hydrolases"/>
    <property type="match status" value="2"/>
</dbReference>
<feature type="transmembrane region" description="Helical" evidence="11">
    <location>
        <begin position="1624"/>
        <end position="1643"/>
    </location>
</feature>
<evidence type="ECO:0000313" key="14">
    <source>
        <dbReference type="EMBL" id="ULU04428.1"/>
    </source>
</evidence>
<evidence type="ECO:0000256" key="5">
    <source>
        <dbReference type="ARBA" id="ARBA00022741"/>
    </source>
</evidence>
<evidence type="ECO:0000313" key="15">
    <source>
        <dbReference type="Proteomes" id="UP000827892"/>
    </source>
</evidence>
<dbReference type="PROSITE" id="PS00211">
    <property type="entry name" value="ABC_TRANSPORTER_1"/>
    <property type="match status" value="2"/>
</dbReference>
<sequence length="1851" mass="207300">MKRSSRRIPRDGKDGKDGIELKNLKKTAKEKDTFRYMKPMQLFCLIAGFILAAVSGFFHCSYGYLNGKLTTMFVNPNTTDLEFYEDAMPYGLAFGIAGAFNFGLTTLHSYLIQTAIFRMTQSLEHLFPTSVLRQESEWHDRHSAGTLKTKFNENMGIIKSKLPQISLLFYNFSVYASGVGVSFHVSWKLALLSMLSLPIIMCARAILANKNKTYEEKKEKISEKAAEVVSEALNSVRTVQAFNGQEEIIEKYGNAFEKSATYSIKQALWDDVVWSNCDLMLLTIFGVAINFGVTLYCNKEILEVGMIFTVLFVCLTSSAIAGTSAQIFNDVLNARVAARQIYRVIERVPKIDAMSAEGQKLLNVSGRVEFRNVHFRYSTRRDAKILDGFNLCVEPGTSVALVGHSGSGKSTAFKLLTRLYEQEDGQIFIDGHDIKSLNIGWLRKKVGVVQQEPTVFKDTIRENLLKGNPTATEEEMIQAAQMANAHDFIMKLSEGYNTIIGDGGIQLSGGQKQRVAIARTLIRNPKILLLDEATSALDAHSENLVQDALNNARKGRTTIMIAHRLSTIRGADKIVYVEDGKVAEYGTHEELISLRLRYAMMVDAQKFDDDQERVEVDNEDEHSLQGSIQDSNGDSELPSTSDQQASLPHITSTQKDSSTTYGLLDVFGNSSGNYNYMLLATIFAILRSLEQLFWSLLLNWVYDAFKKPPAEMKDELWKSILLFPARQLYKMITNVLVSYLASKTSENIIRRLRIQCLKSLLNQDGEFFHDPENTPAKMEKALSTYVKDIKPMVDANVYNAISTVFSIMFNLGLAISCCWQVGAVGAGVIMVSGFLIRLLTKKLAEIDKRKKKEEKSPKIVAEMIENSRTIQLLTCSQRLLDSYKEAQAAEAAIGLESIFYKAINDGFGKSHSYFSIFACYFAGIIFVKNGLVIRDDAYRAIQPLYMSAHGVVTFINLIPKFSEGTSAADLIFKLIYRKPATGDIMDGLKPEIQGNISLKSVKLTYSRRPDHPVLTKLTFSARSGQTIALVGPSGAGKSTCISILERFYDVCEGAIEIDGQDIRSLSLYCLRTQMALVGQEPTLFSGTIKENVCFGLNDIPIEKVMEALELANALNFVTNLPAGLHTEVGEKGSMLSGGQKQRIAIARALVRNPKILLLDEATSALDSQAEKAVQEALDRARQGRTCITIAHRLSSIQNSDVIVYIDHGMVLESGSHKKLMAQKEKYYEMIQKQKLIAPDTCLQSYSTSRTCARIQKILSRIDFPAHFGKSTTFGTSFKHHPLDVLRSSGQLNLCCPRAVRGNLFDFIKTKDLLDKIKLTVEDVLDGVSQGLAELQHCQTTLGNLKTSNILLSRGNRNAKAVVSDLGHSVKQPSQISEPYDKDLEMFAKVVQFCLMDAGKTAEHLIARLPDPGILKIPARFINRHPYFWSDDLKLDYIQAVSEKFKKLNFFKDPERILIEMDSKHVIQADFHAKMRPAITPVAATCYRKDVVRLIRKLEGALVVATTNACNKSVSVAMAIVSSENRTCADEKLLALYQSWSYIASIVFNCLVPTISTYFLGRAIFQLCNQATIQYSTRILLIATILFAACHQVSYFAFKIDLLHTMFFKLDQPCFLQRSSYDCRFISIAQTTGVVGMALTGLAMSTDRALALTFPADYHKLKSVPGVVLSVFVFIVSFSTWFLLTMNDPLTGYLNHCGFYPSYSVANFQLMLDVILYLAIFNLIWDVILFYYARQQILWRRSYQFQKRYEARISLNCTQAVFVISICQCISNGANSGLMRLLMMIGTSITSVTYSSLLSLFYTAPYSCILLPILMMRISEYIREQRTIGILSLRSEKPGLEEHHQRMRAAWS</sequence>
<organism evidence="14 15">
    <name type="scientific">Caenorhabditis briggsae</name>
    <dbReference type="NCBI Taxonomy" id="6238"/>
    <lineage>
        <taxon>Eukaryota</taxon>
        <taxon>Metazoa</taxon>
        <taxon>Ecdysozoa</taxon>
        <taxon>Nematoda</taxon>
        <taxon>Chromadorea</taxon>
        <taxon>Rhabditida</taxon>
        <taxon>Rhabditina</taxon>
        <taxon>Rhabditomorpha</taxon>
        <taxon>Rhabditoidea</taxon>
        <taxon>Rhabditidae</taxon>
        <taxon>Peloderinae</taxon>
        <taxon>Caenorhabditis</taxon>
    </lineage>
</organism>
<reference evidence="14 15" key="1">
    <citation type="submission" date="2022-05" db="EMBL/GenBank/DDBJ databases">
        <title>Chromosome-level reference genomes for two strains of Caenorhabditis briggsae: an improved platform for comparative genomics.</title>
        <authorList>
            <person name="Stevens L."/>
            <person name="Andersen E.C."/>
        </authorList>
    </citation>
    <scope>NUCLEOTIDE SEQUENCE [LARGE SCALE GENOMIC DNA]</scope>
    <source>
        <strain evidence="14">QX1410_ONT</strain>
        <tissue evidence="14">Whole-organism</tissue>
    </source>
</reference>
<dbReference type="InterPro" id="IPR000344">
    <property type="entry name" value="7TM_GPCR_serpentine_rcpt_Sra"/>
</dbReference>
<protein>
    <submittedName>
        <fullName evidence="14">Uncharacterized protein</fullName>
    </submittedName>
</protein>
<evidence type="ECO:0000259" key="13">
    <source>
        <dbReference type="PROSITE" id="PS50929"/>
    </source>
</evidence>
<evidence type="ECO:0000256" key="10">
    <source>
        <dbReference type="SAM" id="MobiDB-lite"/>
    </source>
</evidence>
<evidence type="ECO:0000256" key="8">
    <source>
        <dbReference type="ARBA" id="ARBA00023136"/>
    </source>
</evidence>
<feature type="transmembrane region" description="Helical" evidence="11">
    <location>
        <begin position="1793"/>
        <end position="1815"/>
    </location>
</feature>
<feature type="transmembrane region" description="Helical" evidence="11">
    <location>
        <begin position="1579"/>
        <end position="1597"/>
    </location>
</feature>
<name>A0AAE9DI31_CAEBR</name>
<keyword evidence="4" id="KW-0677">Repeat</keyword>
<feature type="transmembrane region" description="Helical" evidence="11">
    <location>
        <begin position="304"/>
        <end position="328"/>
    </location>
</feature>
<feature type="transmembrane region" description="Helical" evidence="11">
    <location>
        <begin position="90"/>
        <end position="112"/>
    </location>
</feature>
<gene>
    <name evidence="14" type="ORF">L3Y34_017296</name>
</gene>
<dbReference type="Pfam" id="PF02117">
    <property type="entry name" value="7TM_GPCR_Sra"/>
    <property type="match status" value="1"/>
</dbReference>
<dbReference type="InterPro" id="IPR017871">
    <property type="entry name" value="ABC_transporter-like_CS"/>
</dbReference>
<dbReference type="InterPro" id="IPR036640">
    <property type="entry name" value="ABC1_TM_sf"/>
</dbReference>
<proteinExistence type="inferred from homology"/>
<dbReference type="FunFam" id="1.20.1560.10:FF:000442">
    <property type="entry name" value="Protein CBG25498"/>
    <property type="match status" value="1"/>
</dbReference>
<dbReference type="InterPro" id="IPR003593">
    <property type="entry name" value="AAA+_ATPase"/>
</dbReference>
<evidence type="ECO:0000256" key="6">
    <source>
        <dbReference type="ARBA" id="ARBA00022840"/>
    </source>
</evidence>
<feature type="domain" description="ABC transmembrane type-1" evidence="13">
    <location>
        <begin position="678"/>
        <end position="958"/>
    </location>
</feature>
<dbReference type="SUPFAM" id="SSF81321">
    <property type="entry name" value="Family A G protein-coupled receptor-like"/>
    <property type="match status" value="1"/>
</dbReference>
<dbReference type="PROSITE" id="PS50893">
    <property type="entry name" value="ABC_TRANSPORTER_2"/>
    <property type="match status" value="2"/>
</dbReference>
<keyword evidence="7 11" id="KW-1133">Transmembrane helix</keyword>
<dbReference type="FunFam" id="3.40.50.300:FF:001370">
    <property type="entry name" value="p-GlycoProtein related"/>
    <property type="match status" value="1"/>
</dbReference>
<feature type="transmembrane region" description="Helical" evidence="11">
    <location>
        <begin position="1752"/>
        <end position="1773"/>
    </location>
</feature>
<dbReference type="InterPro" id="IPR011009">
    <property type="entry name" value="Kinase-like_dom_sf"/>
</dbReference>
<dbReference type="InterPro" id="IPR011527">
    <property type="entry name" value="ABC1_TM_dom"/>
</dbReference>
<feature type="domain" description="ABC transporter" evidence="12">
    <location>
        <begin position="368"/>
        <end position="604"/>
    </location>
</feature>
<dbReference type="Gene3D" id="3.40.50.300">
    <property type="entry name" value="P-loop containing nucleotide triphosphate hydrolases"/>
    <property type="match status" value="2"/>
</dbReference>
<dbReference type="CDD" id="cd00637">
    <property type="entry name" value="7tm_classA_rhodopsin-like"/>
    <property type="match status" value="1"/>
</dbReference>
<keyword evidence="3 11" id="KW-0812">Transmembrane</keyword>
<dbReference type="InterPro" id="IPR027417">
    <property type="entry name" value="P-loop_NTPase"/>
</dbReference>
<dbReference type="FunFam" id="3.40.50.300:FF:000916">
    <property type="entry name" value="ABC transporter B family member 9"/>
    <property type="match status" value="1"/>
</dbReference>
<dbReference type="Pfam" id="PF00005">
    <property type="entry name" value="ABC_tran"/>
    <property type="match status" value="2"/>
</dbReference>
<keyword evidence="5" id="KW-0547">Nucleotide-binding</keyword>
<feature type="transmembrane region" description="Helical" evidence="11">
    <location>
        <begin position="167"/>
        <end position="187"/>
    </location>
</feature>
<dbReference type="SUPFAM" id="SSF56112">
    <property type="entry name" value="Protein kinase-like (PK-like)"/>
    <property type="match status" value="1"/>
</dbReference>